<dbReference type="EMBL" id="WPCU01000008">
    <property type="protein sequence ID" value="MVA76873.1"/>
    <property type="molecule type" value="Genomic_DNA"/>
</dbReference>
<dbReference type="GO" id="GO:0047355">
    <property type="term" value="F:CDP-glycerol glycerophosphotransferase activity"/>
    <property type="evidence" value="ECO:0007669"/>
    <property type="project" value="InterPro"/>
</dbReference>
<evidence type="ECO:0000313" key="1">
    <source>
        <dbReference type="EMBL" id="MVA76873.1"/>
    </source>
</evidence>
<proteinExistence type="predicted"/>
<dbReference type="Proteomes" id="UP000435304">
    <property type="component" value="Unassembled WGS sequence"/>
</dbReference>
<reference evidence="1 2" key="1">
    <citation type="submission" date="2019-12" db="EMBL/GenBank/DDBJ databases">
        <title>Auraticoccus cholistani sp. nov., an actinomycete isolated from soil of Cholistan desert.</title>
        <authorList>
            <person name="Cheema M.T."/>
        </authorList>
    </citation>
    <scope>NUCLEOTIDE SEQUENCE [LARGE SCALE GENOMIC DNA]</scope>
    <source>
        <strain evidence="1 2">F435</strain>
    </source>
</reference>
<dbReference type="InterPro" id="IPR043148">
    <property type="entry name" value="TagF_C"/>
</dbReference>
<dbReference type="Gene3D" id="3.40.50.12580">
    <property type="match status" value="1"/>
</dbReference>
<evidence type="ECO:0000313" key="2">
    <source>
        <dbReference type="Proteomes" id="UP000435304"/>
    </source>
</evidence>
<name>A0A6A9UVK7_9ACTN</name>
<organism evidence="1 2">
    <name type="scientific">Auraticoccus cholistanensis</name>
    <dbReference type="NCBI Taxonomy" id="2656650"/>
    <lineage>
        <taxon>Bacteria</taxon>
        <taxon>Bacillati</taxon>
        <taxon>Actinomycetota</taxon>
        <taxon>Actinomycetes</taxon>
        <taxon>Propionibacteriales</taxon>
        <taxon>Propionibacteriaceae</taxon>
        <taxon>Auraticoccus</taxon>
    </lineage>
</organism>
<comment type="caution">
    <text evidence="1">The sequence shown here is derived from an EMBL/GenBank/DDBJ whole genome shotgun (WGS) entry which is preliminary data.</text>
</comment>
<dbReference type="GO" id="GO:0016020">
    <property type="term" value="C:membrane"/>
    <property type="evidence" value="ECO:0007669"/>
    <property type="project" value="InterPro"/>
</dbReference>
<keyword evidence="2" id="KW-1185">Reference proteome</keyword>
<dbReference type="Pfam" id="PF04464">
    <property type="entry name" value="Glyphos_transf"/>
    <property type="match status" value="1"/>
</dbReference>
<keyword evidence="1" id="KW-0808">Transferase</keyword>
<sequence>MRSSAWRRTSLWIRGGARGPAAGHEIEGVEVPADVVVYFGDGASKIYQLTQWLPVLEGLHAQHRVLLVFRKLDALRAVRGHTTLPRLFVRRFADLMALYDANEYALGIYVNNGVTNFQSLSHPRMVHVHVNHGESDKISMVSNQAKAYDRVFIAGRAALERHRKALIDFDESKLVEVGRPQLDEVPAPSLPASDLHTVMYAPTWEGENEGNNYTSLDRYGVAVVTELLRRPGTRVVYKPHPRVAESPVPAVAAAHQQIVELLQSDPTHVVSVEGDILAMFARVDALVTDVSSVGLDFLYLHPDRPLVLTDRRSDPEQLAENAPVSRSCAVVDETTLPDLASLLRSAIDEDSHAAERQQMRAFYFGDAAPGSSTARFRAAVAELVGDRRQKLTRHVKHASSMEAADTAEA</sequence>
<dbReference type="AlphaFoldDB" id="A0A6A9UVK7"/>
<accession>A0A6A9UVK7</accession>
<dbReference type="InterPro" id="IPR007554">
    <property type="entry name" value="Glycerophosphate_synth"/>
</dbReference>
<gene>
    <name evidence="1" type="ORF">GC722_12685</name>
</gene>
<protein>
    <submittedName>
        <fullName evidence="1">CDP-glycerol--glycerophosphate glycerophosphotransferase</fullName>
    </submittedName>
</protein>
<dbReference type="SUPFAM" id="SSF53756">
    <property type="entry name" value="UDP-Glycosyltransferase/glycogen phosphorylase"/>
    <property type="match status" value="1"/>
</dbReference>